<organism evidence="4 5">
    <name type="scientific">Fusibacter ferrireducens</name>
    <dbReference type="NCBI Taxonomy" id="2785058"/>
    <lineage>
        <taxon>Bacteria</taxon>
        <taxon>Bacillati</taxon>
        <taxon>Bacillota</taxon>
        <taxon>Clostridia</taxon>
        <taxon>Eubacteriales</taxon>
        <taxon>Eubacteriales Family XII. Incertae Sedis</taxon>
        <taxon>Fusibacter</taxon>
    </lineage>
</organism>
<keyword evidence="5" id="KW-1185">Reference proteome</keyword>
<dbReference type="InterPro" id="IPR043519">
    <property type="entry name" value="NT_sf"/>
</dbReference>
<dbReference type="InterPro" id="IPR025184">
    <property type="entry name" value="AadA_C"/>
</dbReference>
<evidence type="ECO:0000313" key="5">
    <source>
        <dbReference type="Proteomes" id="UP000614200"/>
    </source>
</evidence>
<dbReference type="RefSeq" id="WP_194704286.1">
    <property type="nucleotide sequence ID" value="NZ_JADKNH010000031.1"/>
</dbReference>
<keyword evidence="1" id="KW-0808">Transferase</keyword>
<evidence type="ECO:0000256" key="1">
    <source>
        <dbReference type="ARBA" id="ARBA00022679"/>
    </source>
</evidence>
<accession>A0ABS0A092</accession>
<reference evidence="4 5" key="1">
    <citation type="submission" date="2020-11" db="EMBL/GenBank/DDBJ databases">
        <title>Fusibacter basophilias sp. nov.</title>
        <authorList>
            <person name="Qiu D."/>
        </authorList>
    </citation>
    <scope>NUCLEOTIDE SEQUENCE [LARGE SCALE GENOMIC DNA]</scope>
    <source>
        <strain evidence="4 5">Q10-2</strain>
    </source>
</reference>
<protein>
    <submittedName>
        <fullName evidence="4">Nucleotidyltransferase domain-containing protein</fullName>
    </submittedName>
</protein>
<dbReference type="EMBL" id="JADKNH010000031">
    <property type="protein sequence ID" value="MBF4696051.1"/>
    <property type="molecule type" value="Genomic_DNA"/>
</dbReference>
<dbReference type="Gene3D" id="3.30.460.10">
    <property type="entry name" value="Beta Polymerase, domain 2"/>
    <property type="match status" value="1"/>
</dbReference>
<proteinExistence type="predicted"/>
<dbReference type="InterPro" id="IPR041633">
    <property type="entry name" value="Polbeta"/>
</dbReference>
<dbReference type="Pfam" id="PF13427">
    <property type="entry name" value="AadA_C"/>
    <property type="match status" value="1"/>
</dbReference>
<gene>
    <name evidence="4" type="ORF">ISU02_23380</name>
</gene>
<name>A0ABS0A092_9FIRM</name>
<dbReference type="Proteomes" id="UP000614200">
    <property type="component" value="Unassembled WGS sequence"/>
</dbReference>
<comment type="caution">
    <text evidence="4">The sequence shown here is derived from an EMBL/GenBank/DDBJ whole genome shotgun (WGS) entry which is preliminary data.</text>
</comment>
<dbReference type="Pfam" id="PF18765">
    <property type="entry name" value="Polbeta"/>
    <property type="match status" value="1"/>
</dbReference>
<sequence>MTSVIAGTLYENFEQKESEYDMSNNLDKLNVPLSVKTILNDLQMELIETFRSKISAIYIHGSIVTGNFRAKSSDIDYLVLLCDELDEIEIETLKEIHSKLVSKHGHWGKKLEGSYVLRNEVLNENPPVKPRLYYNNMLLRYEAYGLEWIFEQYNLKNYGVAIYESGFKVSFNEISPNTIQETSVKLLMMEWLPKIKNNDYNWTNEYLVYGVLSVCRLIYSIETGSVNSKLDSASYVSSIYDEYAEVIKKASNWNNGDDFEYKEDTRNFIAKVISRYE</sequence>
<feature type="domain" description="Adenylyltransferase AadA C-terminal" evidence="2">
    <location>
        <begin position="206"/>
        <end position="271"/>
    </location>
</feature>
<dbReference type="SUPFAM" id="SSF81301">
    <property type="entry name" value="Nucleotidyltransferase"/>
    <property type="match status" value="1"/>
</dbReference>
<evidence type="ECO:0000259" key="2">
    <source>
        <dbReference type="Pfam" id="PF13427"/>
    </source>
</evidence>
<evidence type="ECO:0000313" key="4">
    <source>
        <dbReference type="EMBL" id="MBF4696051.1"/>
    </source>
</evidence>
<feature type="domain" description="Polymerase beta nucleotidyltransferase" evidence="3">
    <location>
        <begin position="46"/>
        <end position="95"/>
    </location>
</feature>
<evidence type="ECO:0000259" key="3">
    <source>
        <dbReference type="Pfam" id="PF18765"/>
    </source>
</evidence>